<reference evidence="2 3" key="1">
    <citation type="journal article" date="2015" name="Genome Biol. Evol.">
        <title>Comparative Genomics of a Bacterivorous Green Alga Reveals Evolutionary Causalities and Consequences of Phago-Mixotrophic Mode of Nutrition.</title>
        <authorList>
            <person name="Burns J.A."/>
            <person name="Paasch A."/>
            <person name="Narechania A."/>
            <person name="Kim E."/>
        </authorList>
    </citation>
    <scope>NUCLEOTIDE SEQUENCE [LARGE SCALE GENOMIC DNA]</scope>
    <source>
        <strain evidence="2 3">PLY_AMNH</strain>
    </source>
</reference>
<evidence type="ECO:0000313" key="3">
    <source>
        <dbReference type="Proteomes" id="UP001190700"/>
    </source>
</evidence>
<feature type="region of interest" description="Disordered" evidence="1">
    <location>
        <begin position="113"/>
        <end position="138"/>
    </location>
</feature>
<organism evidence="2 3">
    <name type="scientific">Cymbomonas tetramitiformis</name>
    <dbReference type="NCBI Taxonomy" id="36881"/>
    <lineage>
        <taxon>Eukaryota</taxon>
        <taxon>Viridiplantae</taxon>
        <taxon>Chlorophyta</taxon>
        <taxon>Pyramimonadophyceae</taxon>
        <taxon>Pyramimonadales</taxon>
        <taxon>Pyramimonadaceae</taxon>
        <taxon>Cymbomonas</taxon>
    </lineage>
</organism>
<name>A0AAE0G5C8_9CHLO</name>
<feature type="region of interest" description="Disordered" evidence="1">
    <location>
        <begin position="155"/>
        <end position="210"/>
    </location>
</feature>
<gene>
    <name evidence="2" type="ORF">CYMTET_20114</name>
</gene>
<protein>
    <submittedName>
        <fullName evidence="2">Uncharacterized protein</fullName>
    </submittedName>
</protein>
<dbReference type="Proteomes" id="UP001190700">
    <property type="component" value="Unassembled WGS sequence"/>
</dbReference>
<dbReference type="EMBL" id="LGRX02009617">
    <property type="protein sequence ID" value="KAK3271545.1"/>
    <property type="molecule type" value="Genomic_DNA"/>
</dbReference>
<evidence type="ECO:0000313" key="2">
    <source>
        <dbReference type="EMBL" id="KAK3271545.1"/>
    </source>
</evidence>
<dbReference type="AlphaFoldDB" id="A0AAE0G5C8"/>
<accession>A0AAE0G5C8</accession>
<evidence type="ECO:0000256" key="1">
    <source>
        <dbReference type="SAM" id="MobiDB-lite"/>
    </source>
</evidence>
<comment type="caution">
    <text evidence="2">The sequence shown here is derived from an EMBL/GenBank/DDBJ whole genome shotgun (WGS) entry which is preliminary data.</text>
</comment>
<sequence>MPGRFGATEPAFYGGTSHSSFEAFETYKRWKGHQRKSGQTIVQAEPTTSASSTSAFVPDVAKVELADTPLKRTRTLARSCTYRSTEAEVASPAVAAPSSISPGGDESQALLTTEGRKTPSSWITCGDVKPPDGEHAYESGLPALQSVLSTPLHLLRPNGSRHCGNLPSKDTQKRRQYPSIVTVTTGRPKSSPHRSRSGVSRASEPNTEKGEWILEESKTQTQLQKAQLRSKSTPSRVYRGLVLEHRRPALQQQNGEGLFRMFEDLCHAGRHTQHQEGITQDTLDHILHKQIAVAQPVTVGARRVPLDPLEEDKMAVAEAFEKLTANLSKTLESEEHTYASTKQRERRLDRAPIMHVPASKAPAVGATAARVSSVRAELLADSHTFQEGFVQRQMSIRT</sequence>
<feature type="compositionally biased region" description="Polar residues" evidence="1">
    <location>
        <begin position="179"/>
        <end position="188"/>
    </location>
</feature>
<proteinExistence type="predicted"/>
<keyword evidence="3" id="KW-1185">Reference proteome</keyword>